<dbReference type="Proteomes" id="UP001139031">
    <property type="component" value="Unassembled WGS sequence"/>
</dbReference>
<accession>A0ABS7TZX8</accession>
<evidence type="ECO:0000256" key="1">
    <source>
        <dbReference type="SAM" id="SignalP"/>
    </source>
</evidence>
<organism evidence="2 3">
    <name type="scientific">Nannocystis pusilla</name>
    <dbReference type="NCBI Taxonomy" id="889268"/>
    <lineage>
        <taxon>Bacteria</taxon>
        <taxon>Pseudomonadati</taxon>
        <taxon>Myxococcota</taxon>
        <taxon>Polyangia</taxon>
        <taxon>Nannocystales</taxon>
        <taxon>Nannocystaceae</taxon>
        <taxon>Nannocystis</taxon>
    </lineage>
</organism>
<name>A0ABS7TZX8_9BACT</name>
<protein>
    <recommendedName>
        <fullName evidence="4">DUF4926 domain-containing protein</fullName>
    </recommendedName>
</protein>
<keyword evidence="3" id="KW-1185">Reference proteome</keyword>
<proteinExistence type="predicted"/>
<evidence type="ECO:0000313" key="2">
    <source>
        <dbReference type="EMBL" id="MBZ5713835.1"/>
    </source>
</evidence>
<keyword evidence="1" id="KW-0732">Signal</keyword>
<dbReference type="EMBL" id="JAIRAU010000044">
    <property type="protein sequence ID" value="MBZ5713835.1"/>
    <property type="molecule type" value="Genomic_DNA"/>
</dbReference>
<evidence type="ECO:0000313" key="3">
    <source>
        <dbReference type="Proteomes" id="UP001139031"/>
    </source>
</evidence>
<evidence type="ECO:0008006" key="4">
    <source>
        <dbReference type="Google" id="ProtNLM"/>
    </source>
</evidence>
<comment type="caution">
    <text evidence="2">The sequence shown here is derived from an EMBL/GenBank/DDBJ whole genome shotgun (WGS) entry which is preliminary data.</text>
</comment>
<feature type="signal peptide" evidence="1">
    <location>
        <begin position="1"/>
        <end position="20"/>
    </location>
</feature>
<sequence>MVGALGVAALLAGMAVGTSACGPCIHPCPSALPLERGSFTIVESPSRPELVGSLVEITDEKVELRFTDAEGHDWVVDYTIEEEY</sequence>
<dbReference type="RefSeq" id="WP_224195569.1">
    <property type="nucleotide sequence ID" value="NZ_JAIRAU010000044.1"/>
</dbReference>
<gene>
    <name evidence="2" type="ORF">K7C98_31785</name>
</gene>
<reference evidence="2" key="1">
    <citation type="submission" date="2021-08" db="EMBL/GenBank/DDBJ databases">
        <authorList>
            <person name="Stevens D.C."/>
        </authorList>
    </citation>
    <scope>NUCLEOTIDE SEQUENCE</scope>
    <source>
        <strain evidence="2">DSM 53165</strain>
    </source>
</reference>
<feature type="chain" id="PRO_5047213354" description="DUF4926 domain-containing protein" evidence="1">
    <location>
        <begin position="21"/>
        <end position="84"/>
    </location>
</feature>